<dbReference type="EMBL" id="LN609529">
    <property type="protein sequence ID" value="CEF70124.1"/>
    <property type="molecule type" value="Genomic_DNA"/>
</dbReference>
<dbReference type="CTD" id="36382496"/>
<dbReference type="Proteomes" id="UP000035682">
    <property type="component" value="Unplaced"/>
</dbReference>
<dbReference type="PANTHER" id="PTHR22891">
    <property type="entry name" value="EUKARYOTIC TRANSLATION INITIATION FACTOR 2C"/>
    <property type="match status" value="1"/>
</dbReference>
<evidence type="ECO:0000256" key="1">
    <source>
        <dbReference type="RuleBase" id="RU361178"/>
    </source>
</evidence>
<dbReference type="CDD" id="cd02846">
    <property type="entry name" value="PAZ_argonaute_like"/>
    <property type="match status" value="1"/>
</dbReference>
<gene>
    <name evidence="4 6 7" type="ORF">SRAE_2000476100</name>
</gene>
<protein>
    <submittedName>
        <fullName evidence="4">Protein argonaute-2</fullName>
    </submittedName>
</protein>
<dbReference type="SUPFAM" id="SSF53098">
    <property type="entry name" value="Ribonuclease H-like"/>
    <property type="match status" value="1"/>
</dbReference>
<organism evidence="4">
    <name type="scientific">Strongyloides ratti</name>
    <name type="common">Parasitic roundworm</name>
    <dbReference type="NCBI Taxonomy" id="34506"/>
    <lineage>
        <taxon>Eukaryota</taxon>
        <taxon>Metazoa</taxon>
        <taxon>Ecdysozoa</taxon>
        <taxon>Nematoda</taxon>
        <taxon>Chromadorea</taxon>
        <taxon>Rhabditida</taxon>
        <taxon>Tylenchina</taxon>
        <taxon>Panagrolaimomorpha</taxon>
        <taxon>Strongyloidoidea</taxon>
        <taxon>Strongyloididae</taxon>
        <taxon>Strongyloides</taxon>
    </lineage>
</organism>
<dbReference type="GeneID" id="36382496"/>
<dbReference type="InterPro" id="IPR003100">
    <property type="entry name" value="PAZ_dom"/>
</dbReference>
<dbReference type="PROSITE" id="PS50821">
    <property type="entry name" value="PAZ"/>
    <property type="match status" value="1"/>
</dbReference>
<proteinExistence type="inferred from homology"/>
<dbReference type="PROSITE" id="PS50822">
    <property type="entry name" value="PIWI"/>
    <property type="match status" value="1"/>
</dbReference>
<evidence type="ECO:0000313" key="4">
    <source>
        <dbReference type="EMBL" id="CEF70124.1"/>
    </source>
</evidence>
<dbReference type="SUPFAM" id="SSF101690">
    <property type="entry name" value="PAZ domain"/>
    <property type="match status" value="1"/>
</dbReference>
<keyword evidence="5" id="KW-1185">Reference proteome</keyword>
<dbReference type="WormBase" id="SRAE_2000476100">
    <property type="protein sequence ID" value="SRP08474"/>
    <property type="gene ID" value="WBGene00265003"/>
</dbReference>
<feature type="domain" description="Piwi" evidence="3">
    <location>
        <begin position="596"/>
        <end position="901"/>
    </location>
</feature>
<dbReference type="Gene3D" id="3.30.420.10">
    <property type="entry name" value="Ribonuclease H-like superfamily/Ribonuclease H"/>
    <property type="match status" value="1"/>
</dbReference>
<dbReference type="SMART" id="SM00950">
    <property type="entry name" value="Piwi"/>
    <property type="match status" value="1"/>
</dbReference>
<dbReference type="AlphaFoldDB" id="A0A090LPL0"/>
<sequence length="934" mass="108809">MAPAPQFSSSSGSIDVEKFDNMLPSELLKYFDIPEGTVEYAPIKGTGHSGISTNIVTNAFEISGNNVKTWVYQFDVGIIISIKRKNDQVIRYELNKTQFDGFKMKDYYFQKLKIVMVKLFPMIQYILQDQLQISEYSIISDFHRIFFTTDDSLKRMVESKKGLWNVVVPYEYIPFVKSLSPKSLENLQKVELEFKLTSEFDFSDCLFKDSVNDKQGMQFLNLLVDIKKNLNYEEWANYNNGKSYLINPEKYEFKECDMPPLPDAKYLGMGSFSSVRQAASIEENNSYFIYVVDSIRTAFHAPQLLIKKFDEMITRPGTGARIEKMKFCGTVYEKILNNFKGLVCHCTHLDGKEITIHDIDDYGADTRQIIINNEKMTVQEYYLKKYNINLKFPSHPLIIQKIKQNENGKKTKSLNYYPMELLEVADYQRVKQKSQTPDQIRCLIKACVTNPSTRRFDIQRLFKALQVTNNEFLHYHNLKIQNNPIKVSGRILESPKIVYANNRLVNTKVDNKSWDIGSQDKYIIPSKITNWGCYYFEPVGIGKLTISDIRQFVDIYTRQARQKGIYIEDCYEIKQVASNEKHLEDLFIYLNKEKADFALFLSPDKLTEMHQFIKLYERKYNVTTQDLRQNTVKNVIFKKQYKTLDNILMKTNVKVGGLNYNLINSEMELIVNKNKLIIGIGFNHTRSGTYDGLSTVGFAANTTKNPIEFVGDVCFTKYQDNKNIYFYARILETVFENYLKFNGQPKEVIIYRTSGSEGKYDEYMRWDISYVKYLLQTYAPNAKLTFIIIEKNHNLRFFKEEINSNDRPPNQNVVPGTVVDNDVVRTKVCEFFLTSHSGLLNTSKTPRYCVLYDDNNYSIDEIENLTNALSYDYQIVNLPISLPAPIYIANQYADRGRMTMKAQNKDYSYDNDLLEVYDELGYRKSIFNNRRVNA</sequence>
<dbReference type="Gene3D" id="2.170.260.10">
    <property type="entry name" value="paz domain"/>
    <property type="match status" value="1"/>
</dbReference>
<dbReference type="SMART" id="SM00949">
    <property type="entry name" value="PAZ"/>
    <property type="match status" value="1"/>
</dbReference>
<dbReference type="RefSeq" id="XP_024509323.1">
    <property type="nucleotide sequence ID" value="XM_024643678.1"/>
</dbReference>
<comment type="similarity">
    <text evidence="1">Belongs to the argonaute family.</text>
</comment>
<accession>A0A090LPL0</accession>
<evidence type="ECO:0000313" key="7">
    <source>
        <dbReference type="WormBase" id="SRAE_2000476100"/>
    </source>
</evidence>
<dbReference type="InterPro" id="IPR012337">
    <property type="entry name" value="RNaseH-like_sf"/>
</dbReference>
<dbReference type="WBParaSite" id="SRAE_2000476100.1">
    <property type="protein sequence ID" value="SRAE_2000476100.1"/>
    <property type="gene ID" value="WBGene00265003"/>
</dbReference>
<dbReference type="GO" id="GO:0003723">
    <property type="term" value="F:RNA binding"/>
    <property type="evidence" value="ECO:0007669"/>
    <property type="project" value="InterPro"/>
</dbReference>
<feature type="domain" description="PAZ" evidence="2">
    <location>
        <begin position="330"/>
        <end position="426"/>
    </location>
</feature>
<evidence type="ECO:0000259" key="2">
    <source>
        <dbReference type="PROSITE" id="PS50821"/>
    </source>
</evidence>
<dbReference type="InterPro" id="IPR036397">
    <property type="entry name" value="RNaseH_sf"/>
</dbReference>
<dbReference type="OrthoDB" id="5868801at2759"/>
<evidence type="ECO:0000313" key="6">
    <source>
        <dbReference type="WBParaSite" id="SRAE_2000476100.1"/>
    </source>
</evidence>
<reference evidence="6" key="2">
    <citation type="submission" date="2020-12" db="UniProtKB">
        <authorList>
            <consortium name="WormBaseParasite"/>
        </authorList>
    </citation>
    <scope>IDENTIFICATION</scope>
</reference>
<dbReference type="Gene3D" id="3.40.50.2300">
    <property type="match status" value="1"/>
</dbReference>
<dbReference type="OMA" id="YYASETH"/>
<reference evidence="4 5" key="1">
    <citation type="submission" date="2014-09" db="EMBL/GenBank/DDBJ databases">
        <authorList>
            <person name="Martin A.A."/>
        </authorList>
    </citation>
    <scope>NUCLEOTIDE SEQUENCE</scope>
    <source>
        <strain evidence="5">ED321</strain>
        <strain evidence="4">ED321 Heterogonic</strain>
    </source>
</reference>
<dbReference type="Pfam" id="PF02171">
    <property type="entry name" value="Piwi"/>
    <property type="match status" value="1"/>
</dbReference>
<dbReference type="Pfam" id="PF02170">
    <property type="entry name" value="PAZ"/>
    <property type="match status" value="1"/>
</dbReference>
<dbReference type="InterPro" id="IPR036085">
    <property type="entry name" value="PAZ_dom_sf"/>
</dbReference>
<dbReference type="InterPro" id="IPR003165">
    <property type="entry name" value="Piwi"/>
</dbReference>
<evidence type="ECO:0000313" key="5">
    <source>
        <dbReference type="Proteomes" id="UP000035682"/>
    </source>
</evidence>
<dbReference type="STRING" id="34506.A0A090LPL0"/>
<evidence type="ECO:0000259" key="3">
    <source>
        <dbReference type="PROSITE" id="PS50822"/>
    </source>
</evidence>
<name>A0A090LPL0_STRRB</name>